<dbReference type="InterPro" id="IPR050535">
    <property type="entry name" value="DNA_Repair-Maintenance_Comp"/>
</dbReference>
<dbReference type="Pfam" id="PF00149">
    <property type="entry name" value="Metallophos"/>
    <property type="match status" value="1"/>
</dbReference>
<keyword evidence="2" id="KW-0378">Hydrolase</keyword>
<dbReference type="InterPro" id="IPR014577">
    <property type="entry name" value="UCP033093_metalloPase"/>
</dbReference>
<evidence type="ECO:0000259" key="4">
    <source>
        <dbReference type="Pfam" id="PF00149"/>
    </source>
</evidence>
<keyword evidence="1" id="KW-0540">Nuclease</keyword>
<dbReference type="InterPro" id="IPR004843">
    <property type="entry name" value="Calcineurin-like_PHP"/>
</dbReference>
<evidence type="ECO:0000256" key="2">
    <source>
        <dbReference type="ARBA" id="ARBA00022801"/>
    </source>
</evidence>
<dbReference type="SUPFAM" id="SSF56300">
    <property type="entry name" value="Metallo-dependent phosphatases"/>
    <property type="match status" value="1"/>
</dbReference>
<dbReference type="GO" id="GO:0004527">
    <property type="term" value="F:exonuclease activity"/>
    <property type="evidence" value="ECO:0007669"/>
    <property type="project" value="UniProtKB-KW"/>
</dbReference>
<keyword evidence="3 5" id="KW-0269">Exonuclease</keyword>
<organism evidence="5 6">
    <name type="scientific">Pseudochelatococcus lubricantis</name>
    <dbReference type="NCBI Taxonomy" id="1538102"/>
    <lineage>
        <taxon>Bacteria</taxon>
        <taxon>Pseudomonadati</taxon>
        <taxon>Pseudomonadota</taxon>
        <taxon>Alphaproteobacteria</taxon>
        <taxon>Hyphomicrobiales</taxon>
        <taxon>Chelatococcaceae</taxon>
        <taxon>Pseudochelatococcus</taxon>
    </lineage>
</organism>
<evidence type="ECO:0000313" key="5">
    <source>
        <dbReference type="EMBL" id="NIJ58544.1"/>
    </source>
</evidence>
<protein>
    <submittedName>
        <fullName evidence="5">DNA repair exonuclease SbcCD nuclease subunit</fullName>
    </submittedName>
</protein>
<dbReference type="EMBL" id="JAASQI010000005">
    <property type="protein sequence ID" value="NIJ58544.1"/>
    <property type="molecule type" value="Genomic_DNA"/>
</dbReference>
<accession>A0ABX0V1V2</accession>
<feature type="domain" description="Calcineurin-like phosphoesterase" evidence="4">
    <location>
        <begin position="1"/>
        <end position="96"/>
    </location>
</feature>
<dbReference type="PANTHER" id="PTHR30337:SF0">
    <property type="entry name" value="NUCLEASE SBCCD SUBUNIT D"/>
    <property type="match status" value="1"/>
</dbReference>
<dbReference type="PIRSF" id="PIRSF033093">
    <property type="entry name" value="UCP_ML1119"/>
    <property type="match status" value="1"/>
</dbReference>
<proteinExistence type="predicted"/>
<dbReference type="RefSeq" id="WP_166952996.1">
    <property type="nucleotide sequence ID" value="NZ_JAASQI010000005.1"/>
</dbReference>
<dbReference type="InterPro" id="IPR041796">
    <property type="entry name" value="Mre11_N"/>
</dbReference>
<sequence>MRFIHTADWQIGKPFRQFHERESVLRQARLAAIERIGQFALREGVAHVLVAGDVYDSEQPSPRTLLEPLERMRQFPQVAWHLIPGNHDPHRPRGLWDRLRDHGLPDNVHAHLASEPVALGGEAVLLPAPLTRKSETGDLTRWMDGAPSGPGLLRIGLAHGAIADFGTEGEAGNPIDPARPERAALAYLALGDWHRTVQVSARAWYAGTHEPDRAASQETGTALLVDIPGPLAVPVVTRLETGSYRWLTRDEHVAGAADIDSLDARLRGLGNLSALVLRLRLSGAVSLADRTALDRRLLTLSAALFHLDTDVTKVVARPTEQDLESIDFGGVLRHAADRLQLLARDEARAAGERQLAEDALVELFTRVAGGSGTA</sequence>
<dbReference type="InterPro" id="IPR029052">
    <property type="entry name" value="Metallo-depent_PP-like"/>
</dbReference>
<gene>
    <name evidence="5" type="ORF">FHS82_002392</name>
</gene>
<name>A0ABX0V1V2_9HYPH</name>
<dbReference type="Gene3D" id="3.60.21.10">
    <property type="match status" value="1"/>
</dbReference>
<evidence type="ECO:0000256" key="3">
    <source>
        <dbReference type="ARBA" id="ARBA00022839"/>
    </source>
</evidence>
<dbReference type="Proteomes" id="UP001429580">
    <property type="component" value="Unassembled WGS sequence"/>
</dbReference>
<dbReference type="CDD" id="cd00840">
    <property type="entry name" value="MPP_Mre11_N"/>
    <property type="match status" value="1"/>
</dbReference>
<dbReference type="PANTHER" id="PTHR30337">
    <property type="entry name" value="COMPONENT OF ATP-DEPENDENT DSDNA EXONUCLEASE"/>
    <property type="match status" value="1"/>
</dbReference>
<keyword evidence="6" id="KW-1185">Reference proteome</keyword>
<evidence type="ECO:0000256" key="1">
    <source>
        <dbReference type="ARBA" id="ARBA00022722"/>
    </source>
</evidence>
<comment type="caution">
    <text evidence="5">The sequence shown here is derived from an EMBL/GenBank/DDBJ whole genome shotgun (WGS) entry which is preliminary data.</text>
</comment>
<reference evidence="5 6" key="1">
    <citation type="submission" date="2020-03" db="EMBL/GenBank/DDBJ databases">
        <title>Genomic Encyclopedia of Type Strains, Phase IV (KMG-IV): sequencing the most valuable type-strain genomes for metagenomic binning, comparative biology and taxonomic classification.</title>
        <authorList>
            <person name="Goeker M."/>
        </authorList>
    </citation>
    <scope>NUCLEOTIDE SEQUENCE [LARGE SCALE GENOMIC DNA]</scope>
    <source>
        <strain evidence="5 6">DSM 103870</strain>
    </source>
</reference>
<evidence type="ECO:0000313" key="6">
    <source>
        <dbReference type="Proteomes" id="UP001429580"/>
    </source>
</evidence>